<protein>
    <recommendedName>
        <fullName evidence="3">Ubiquitin thioesterase OTU</fullName>
        <ecNumber evidence="3">3.4.19.12</ecNumber>
    </recommendedName>
</protein>
<dbReference type="EC" id="3.4.19.12" evidence="3"/>
<evidence type="ECO:0000313" key="7">
    <source>
        <dbReference type="Proteomes" id="UP001151582"/>
    </source>
</evidence>
<dbReference type="Gene3D" id="3.90.70.80">
    <property type="match status" value="1"/>
</dbReference>
<keyword evidence="3" id="KW-0963">Cytoplasm</keyword>
<feature type="region of interest" description="Disordered" evidence="4">
    <location>
        <begin position="57"/>
        <end position="84"/>
    </location>
</feature>
<reference evidence="6" key="1">
    <citation type="submission" date="2022-07" db="EMBL/GenBank/DDBJ databases">
        <title>Phylogenomic reconstructions and comparative analyses of Kickxellomycotina fungi.</title>
        <authorList>
            <person name="Reynolds N.K."/>
            <person name="Stajich J.E."/>
            <person name="Barry K."/>
            <person name="Grigoriev I.V."/>
            <person name="Crous P."/>
            <person name="Smith M.E."/>
        </authorList>
    </citation>
    <scope>NUCLEOTIDE SEQUENCE</scope>
    <source>
        <strain evidence="6">RSA 567</strain>
    </source>
</reference>
<keyword evidence="3" id="KW-0833">Ubl conjugation pathway</keyword>
<keyword evidence="6" id="KW-0645">Protease</keyword>
<evidence type="ECO:0000256" key="3">
    <source>
        <dbReference type="RuleBase" id="RU367104"/>
    </source>
</evidence>
<dbReference type="CDD" id="cd22745">
    <property type="entry name" value="OTU_OTU1"/>
    <property type="match status" value="1"/>
</dbReference>
<dbReference type="AlphaFoldDB" id="A0A9W8B5T0"/>
<keyword evidence="3" id="KW-0788">Thiol protease</keyword>
<dbReference type="InterPro" id="IPR038765">
    <property type="entry name" value="Papain-like_cys_pep_sf"/>
</dbReference>
<dbReference type="GO" id="GO:0030968">
    <property type="term" value="P:endoplasmic reticulum unfolded protein response"/>
    <property type="evidence" value="ECO:0007669"/>
    <property type="project" value="TreeGrafter"/>
</dbReference>
<comment type="function">
    <text evidence="3">Hydrolase that can remove conjugated ubiquitin from proteins and may therefore play an important regulatory role at the level of protein turnover by preventing degradation.</text>
</comment>
<proteinExistence type="predicted"/>
<feature type="domain" description="OTU" evidence="5">
    <location>
        <begin position="190"/>
        <end position="311"/>
    </location>
</feature>
<dbReference type="PANTHER" id="PTHR13312">
    <property type="entry name" value="HIV-INDUCED PROTEIN-7-LIKE PROTEASE"/>
    <property type="match status" value="1"/>
</dbReference>
<keyword evidence="7" id="KW-1185">Reference proteome</keyword>
<dbReference type="Proteomes" id="UP001151582">
    <property type="component" value="Unassembled WGS sequence"/>
</dbReference>
<gene>
    <name evidence="6" type="primary">OTU1</name>
    <name evidence="6" type="ORF">H4R34_000703</name>
</gene>
<accession>A0A9W8B5T0</accession>
<dbReference type="GO" id="GO:0005829">
    <property type="term" value="C:cytosol"/>
    <property type="evidence" value="ECO:0007669"/>
    <property type="project" value="TreeGrafter"/>
</dbReference>
<name>A0A9W8B5T0_9FUNG</name>
<dbReference type="InterPro" id="IPR003323">
    <property type="entry name" value="OTU_dom"/>
</dbReference>
<dbReference type="PANTHER" id="PTHR13312:SF0">
    <property type="entry name" value="UBIQUITIN THIOESTERASE OTU1"/>
    <property type="match status" value="1"/>
</dbReference>
<dbReference type="GO" id="GO:0005634">
    <property type="term" value="C:nucleus"/>
    <property type="evidence" value="ECO:0007669"/>
    <property type="project" value="TreeGrafter"/>
</dbReference>
<evidence type="ECO:0000256" key="2">
    <source>
        <dbReference type="ARBA" id="ARBA00022801"/>
    </source>
</evidence>
<evidence type="ECO:0000259" key="5">
    <source>
        <dbReference type="PROSITE" id="PS50802"/>
    </source>
</evidence>
<dbReference type="GO" id="GO:0016579">
    <property type="term" value="P:protein deubiquitination"/>
    <property type="evidence" value="ECO:0007669"/>
    <property type="project" value="TreeGrafter"/>
</dbReference>
<keyword evidence="2 3" id="KW-0378">Hydrolase</keyword>
<dbReference type="GO" id="GO:0036503">
    <property type="term" value="P:ERAD pathway"/>
    <property type="evidence" value="ECO:0007669"/>
    <property type="project" value="TreeGrafter"/>
</dbReference>
<dbReference type="Pfam" id="PF02338">
    <property type="entry name" value="OTU"/>
    <property type="match status" value="1"/>
</dbReference>
<evidence type="ECO:0000256" key="1">
    <source>
        <dbReference type="ARBA" id="ARBA00000707"/>
    </source>
</evidence>
<comment type="caution">
    <text evidence="6">The sequence shown here is derived from an EMBL/GenBank/DDBJ whole genome shotgun (WGS) entry which is preliminary data.</text>
</comment>
<dbReference type="SUPFAM" id="SSF54001">
    <property type="entry name" value="Cysteine proteinases"/>
    <property type="match status" value="1"/>
</dbReference>
<dbReference type="GO" id="GO:0004843">
    <property type="term" value="F:cysteine-type deubiquitinase activity"/>
    <property type="evidence" value="ECO:0007669"/>
    <property type="project" value="UniProtKB-UniRule"/>
</dbReference>
<dbReference type="EMBL" id="JANBQB010000021">
    <property type="protein sequence ID" value="KAJ1984387.1"/>
    <property type="molecule type" value="Genomic_DNA"/>
</dbReference>
<comment type="catalytic activity">
    <reaction evidence="1 3">
        <text>Thiol-dependent hydrolysis of ester, thioester, amide, peptide and isopeptide bonds formed by the C-terminal Gly of ubiquitin (a 76-residue protein attached to proteins as an intracellular targeting signal).</text>
        <dbReference type="EC" id="3.4.19.12"/>
    </reaction>
</comment>
<evidence type="ECO:0000313" key="6">
    <source>
        <dbReference type="EMBL" id="KAJ1984387.1"/>
    </source>
</evidence>
<evidence type="ECO:0000256" key="4">
    <source>
        <dbReference type="SAM" id="MobiDB-lite"/>
    </source>
</evidence>
<comment type="subcellular location">
    <subcellularLocation>
        <location evidence="3">Cytoplasm</location>
    </subcellularLocation>
</comment>
<sequence length="345" mass="38509">MGHQGYQDRYYRVTSTTGGSYAEPVVTLTASSHHTSFSIPITVHDDSKPVTTSYYAADSDNDSGDDASGTITVHTTDGGPSPWALQNPWRSEFHSEFDARTYSVTESAPEPPTTSAFAVADAGSEWTLPLTATHSHISISTVGDGSIYSDYEYDDDDGLYTDTSLFNGREFNIDQDEYRLVYVPCGDRYMVKRVALSDGSCLFHAVAFVTQNRLGKAQTLRHRVVRYLKQHPNVYSEAVLGMPLEDYCRWILHPKHWGGALELGIFSELFQLEIMSVDVRDHHIDYYGKGRYPERVFLLYTGSHYDAVGLAADYNDPFEYDQTIFPAHNPSYVSAAVRLSTKVGA</sequence>
<organism evidence="6 7">
    <name type="scientific">Dimargaris verticillata</name>
    <dbReference type="NCBI Taxonomy" id="2761393"/>
    <lineage>
        <taxon>Eukaryota</taxon>
        <taxon>Fungi</taxon>
        <taxon>Fungi incertae sedis</taxon>
        <taxon>Zoopagomycota</taxon>
        <taxon>Kickxellomycotina</taxon>
        <taxon>Dimargaritomycetes</taxon>
        <taxon>Dimargaritales</taxon>
        <taxon>Dimargaritaceae</taxon>
        <taxon>Dimargaris</taxon>
    </lineage>
</organism>
<dbReference type="OrthoDB" id="65596at2759"/>
<dbReference type="PROSITE" id="PS50802">
    <property type="entry name" value="OTU"/>
    <property type="match status" value="1"/>
</dbReference>